<dbReference type="PANTHER" id="PTHR47791:SF1">
    <property type="entry name" value="ENDO MANNANASE, GH76 FAMILY (EUROFUNG)"/>
    <property type="match status" value="1"/>
</dbReference>
<dbReference type="KEGG" id="psco:LY89DRAFT_603132"/>
<feature type="region of interest" description="Disordered" evidence="1">
    <location>
        <begin position="23"/>
        <end position="43"/>
    </location>
</feature>
<feature type="compositionally biased region" description="Pro residues" evidence="1">
    <location>
        <begin position="24"/>
        <end position="36"/>
    </location>
</feature>
<dbReference type="AlphaFoldDB" id="A0A132B2W8"/>
<dbReference type="Gene3D" id="1.50.10.20">
    <property type="match status" value="1"/>
</dbReference>
<dbReference type="EMBL" id="KQ947445">
    <property type="protein sequence ID" value="KUJ06593.1"/>
    <property type="molecule type" value="Genomic_DNA"/>
</dbReference>
<evidence type="ECO:0000256" key="1">
    <source>
        <dbReference type="SAM" id="MobiDB-lite"/>
    </source>
</evidence>
<dbReference type="GO" id="GO:0005975">
    <property type="term" value="P:carbohydrate metabolic process"/>
    <property type="evidence" value="ECO:0007669"/>
    <property type="project" value="InterPro"/>
</dbReference>
<evidence type="ECO:0000313" key="3">
    <source>
        <dbReference type="EMBL" id="KUJ06593.1"/>
    </source>
</evidence>
<sequence>MLFSIPRTLAVLTTSIAISNALPQPQPKATPLPHTSPNPNFHQLSERNLQSRATQTQYVTYAVAGINQLMTWYNAATGLWSGDWWNSANVITMLADFQDYFPSMATGITNSVFPTTLAKAPSTYAGFLNGFYDDELWWVLAWIKVYDVTQDETYLTTAAAIFEDAKSAWGTSPCGGLWWDKAHTGVGAVENELYLTAAAKLANRRPSTPSQGYYYNEAIKAYTWFINSGLINSGNTINNGLVLSTCKNDGNLVFSYNQGILLSGLAELTWASGDDSYNELANTIATAAIAALTDANGILHEPCEATGCDADEEQFKGVFGRNIQFLVNRATVLPAATKTLFVNFLEVNANAIWADDEVDNQLGLVWSGPEGTATVQTQSSALDAIVGAACVS</sequence>
<keyword evidence="2" id="KW-0732">Signal</keyword>
<keyword evidence="4" id="KW-1185">Reference proteome</keyword>
<keyword evidence="3" id="KW-0378">Hydrolase</keyword>
<dbReference type="InterPro" id="IPR005198">
    <property type="entry name" value="Glyco_hydro_76"/>
</dbReference>
<dbReference type="InterPro" id="IPR008928">
    <property type="entry name" value="6-hairpin_glycosidase_sf"/>
</dbReference>
<protein>
    <submittedName>
        <fullName evidence="3">Six-hairpin glycosidase</fullName>
    </submittedName>
</protein>
<dbReference type="GeneID" id="28820014"/>
<feature type="signal peptide" evidence="2">
    <location>
        <begin position="1"/>
        <end position="21"/>
    </location>
</feature>
<accession>A0A132B2W8</accession>
<dbReference type="GO" id="GO:0016798">
    <property type="term" value="F:hydrolase activity, acting on glycosyl bonds"/>
    <property type="evidence" value="ECO:0007669"/>
    <property type="project" value="UniProtKB-KW"/>
</dbReference>
<dbReference type="Pfam" id="PF03663">
    <property type="entry name" value="Glyco_hydro_76"/>
    <property type="match status" value="1"/>
</dbReference>
<organism evidence="3 4">
    <name type="scientific">Mollisia scopiformis</name>
    <name type="common">Conifer needle endophyte fungus</name>
    <name type="synonym">Phialocephala scopiformis</name>
    <dbReference type="NCBI Taxonomy" id="149040"/>
    <lineage>
        <taxon>Eukaryota</taxon>
        <taxon>Fungi</taxon>
        <taxon>Dikarya</taxon>
        <taxon>Ascomycota</taxon>
        <taxon>Pezizomycotina</taxon>
        <taxon>Leotiomycetes</taxon>
        <taxon>Helotiales</taxon>
        <taxon>Mollisiaceae</taxon>
        <taxon>Mollisia</taxon>
    </lineage>
</organism>
<evidence type="ECO:0000256" key="2">
    <source>
        <dbReference type="SAM" id="SignalP"/>
    </source>
</evidence>
<evidence type="ECO:0000313" key="4">
    <source>
        <dbReference type="Proteomes" id="UP000070700"/>
    </source>
</evidence>
<dbReference type="STRING" id="149040.A0A132B2W8"/>
<gene>
    <name evidence="3" type="ORF">LY89DRAFT_603132</name>
</gene>
<name>A0A132B2W8_MOLSC</name>
<dbReference type="InterPro" id="IPR053169">
    <property type="entry name" value="MUG_Protein"/>
</dbReference>
<proteinExistence type="predicted"/>
<dbReference type="Proteomes" id="UP000070700">
    <property type="component" value="Unassembled WGS sequence"/>
</dbReference>
<feature type="chain" id="PRO_5007287790" evidence="2">
    <location>
        <begin position="22"/>
        <end position="392"/>
    </location>
</feature>
<reference evidence="3 4" key="1">
    <citation type="submission" date="2015-10" db="EMBL/GenBank/DDBJ databases">
        <title>Full genome of DAOMC 229536 Phialocephala scopiformis, a fungal endophyte of spruce producing the potent anti-insectan compound rugulosin.</title>
        <authorList>
            <consortium name="DOE Joint Genome Institute"/>
            <person name="Walker A.K."/>
            <person name="Frasz S.L."/>
            <person name="Seifert K.A."/>
            <person name="Miller J.D."/>
            <person name="Mondo S.J."/>
            <person name="Labutti K."/>
            <person name="Lipzen A."/>
            <person name="Dockter R."/>
            <person name="Kennedy M."/>
            <person name="Grigoriev I.V."/>
            <person name="Spatafora J.W."/>
        </authorList>
    </citation>
    <scope>NUCLEOTIDE SEQUENCE [LARGE SCALE GENOMIC DNA]</scope>
    <source>
        <strain evidence="3 4">CBS 120377</strain>
    </source>
</reference>
<dbReference type="InParanoid" id="A0A132B2W8"/>
<dbReference type="RefSeq" id="XP_018060948.1">
    <property type="nucleotide sequence ID" value="XM_018210288.1"/>
</dbReference>
<dbReference type="PANTHER" id="PTHR47791">
    <property type="entry name" value="MEIOTICALLY UP-REGULATED GENE 191 PROTEIN"/>
    <property type="match status" value="1"/>
</dbReference>
<dbReference type="SUPFAM" id="SSF48208">
    <property type="entry name" value="Six-hairpin glycosidases"/>
    <property type="match status" value="1"/>
</dbReference>
<keyword evidence="3" id="KW-0326">Glycosidase</keyword>
<dbReference type="OrthoDB" id="9984024at2759"/>